<protein>
    <submittedName>
        <fullName evidence="1">Uncharacterized protein</fullName>
    </submittedName>
</protein>
<sequence length="63" mass="7362">MKKEGKMHAQNVGITKENNLISNWLKEHGDPAIDKFVNRNLAIANWIADTTYRKNEPQIWQNK</sequence>
<reference evidence="1 2" key="1">
    <citation type="submission" date="2016-10" db="EMBL/GenBank/DDBJ databases">
        <authorList>
            <person name="de Groot N.N."/>
        </authorList>
    </citation>
    <scope>NUCLEOTIDE SEQUENCE [LARGE SCALE GENOMIC DNA]</scope>
    <source>
        <strain evidence="1 2">RK1</strain>
    </source>
</reference>
<organism evidence="1 2">
    <name type="scientific">Parapedobacter indicus</name>
    <dbReference type="NCBI Taxonomy" id="1477437"/>
    <lineage>
        <taxon>Bacteria</taxon>
        <taxon>Pseudomonadati</taxon>
        <taxon>Bacteroidota</taxon>
        <taxon>Sphingobacteriia</taxon>
        <taxon>Sphingobacteriales</taxon>
        <taxon>Sphingobacteriaceae</taxon>
        <taxon>Parapedobacter</taxon>
    </lineage>
</organism>
<evidence type="ECO:0000313" key="1">
    <source>
        <dbReference type="EMBL" id="SFI50981.1"/>
    </source>
</evidence>
<evidence type="ECO:0000313" key="2">
    <source>
        <dbReference type="Proteomes" id="UP000198670"/>
    </source>
</evidence>
<keyword evidence="2" id="KW-1185">Reference proteome</keyword>
<dbReference type="AlphaFoldDB" id="A0A1I3ISQ0"/>
<proteinExistence type="predicted"/>
<dbReference type="OrthoDB" id="770730at2"/>
<dbReference type="EMBL" id="FOQO01000004">
    <property type="protein sequence ID" value="SFI50981.1"/>
    <property type="molecule type" value="Genomic_DNA"/>
</dbReference>
<dbReference type="STRING" id="1477437.SAMN05444682_104203"/>
<dbReference type="Proteomes" id="UP000198670">
    <property type="component" value="Unassembled WGS sequence"/>
</dbReference>
<dbReference type="RefSeq" id="WP_090626464.1">
    <property type="nucleotide sequence ID" value="NZ_FOQO01000004.1"/>
</dbReference>
<name>A0A1I3ISQ0_9SPHI</name>
<accession>A0A1I3ISQ0</accession>
<gene>
    <name evidence="1" type="ORF">SAMN05444682_104203</name>
</gene>